<dbReference type="PROSITE" id="PS50949">
    <property type="entry name" value="HTH_GNTR"/>
    <property type="match status" value="1"/>
</dbReference>
<evidence type="ECO:0000313" key="5">
    <source>
        <dbReference type="EMBL" id="MFC4009344.1"/>
    </source>
</evidence>
<dbReference type="SUPFAM" id="SSF46785">
    <property type="entry name" value="Winged helix' DNA-binding domain"/>
    <property type="match status" value="1"/>
</dbReference>
<evidence type="ECO:0000313" key="6">
    <source>
        <dbReference type="Proteomes" id="UP001595851"/>
    </source>
</evidence>
<dbReference type="InterPro" id="IPR036388">
    <property type="entry name" value="WH-like_DNA-bd_sf"/>
</dbReference>
<dbReference type="SUPFAM" id="SSF48008">
    <property type="entry name" value="GntR ligand-binding domain-like"/>
    <property type="match status" value="1"/>
</dbReference>
<dbReference type="SMART" id="SM00345">
    <property type="entry name" value="HTH_GNTR"/>
    <property type="match status" value="1"/>
</dbReference>
<reference evidence="6" key="1">
    <citation type="journal article" date="2019" name="Int. J. Syst. Evol. Microbiol.">
        <title>The Global Catalogue of Microorganisms (GCM) 10K type strain sequencing project: providing services to taxonomists for standard genome sequencing and annotation.</title>
        <authorList>
            <consortium name="The Broad Institute Genomics Platform"/>
            <consortium name="The Broad Institute Genome Sequencing Center for Infectious Disease"/>
            <person name="Wu L."/>
            <person name="Ma J."/>
        </authorList>
    </citation>
    <scope>NUCLEOTIDE SEQUENCE [LARGE SCALE GENOMIC DNA]</scope>
    <source>
        <strain evidence="6">TBRC 1276</strain>
    </source>
</reference>
<comment type="caution">
    <text evidence="5">The sequence shown here is derived from an EMBL/GenBank/DDBJ whole genome shotgun (WGS) entry which is preliminary data.</text>
</comment>
<dbReference type="RefSeq" id="WP_379529398.1">
    <property type="nucleotide sequence ID" value="NZ_JBHSBI010000009.1"/>
</dbReference>
<dbReference type="Pfam" id="PF07729">
    <property type="entry name" value="FCD"/>
    <property type="match status" value="1"/>
</dbReference>
<name>A0ABV8GB20_9ACTN</name>
<sequence length="225" mass="24095">MSEVIASPVFAGQPRSMSSRGTVVLEAIKHAILTGALQPGQPLVETDLAQQLGVSKTPVREALKTLAGAGLVTMSEYKGASVRTVDTALMESVYDLRVLLEPEALSRTVRLGADLTPAAEALRSADAAPDRAGRSLANRDFHRTLYAGCGNPLLVSTLDSLRDQTALISAAAWDRVPTWEREAEEHREILRAAESGSADGAAHLLREHMCSFVQRVRDNGGLERG</sequence>
<dbReference type="SMART" id="SM00895">
    <property type="entry name" value="FCD"/>
    <property type="match status" value="1"/>
</dbReference>
<gene>
    <name evidence="5" type="ORF">ACFOY2_19080</name>
</gene>
<keyword evidence="2" id="KW-0238">DNA-binding</keyword>
<keyword evidence="6" id="KW-1185">Reference proteome</keyword>
<accession>A0ABV8GB20</accession>
<keyword evidence="1" id="KW-0805">Transcription regulation</keyword>
<dbReference type="PANTHER" id="PTHR43537">
    <property type="entry name" value="TRANSCRIPTIONAL REGULATOR, GNTR FAMILY"/>
    <property type="match status" value="1"/>
</dbReference>
<dbReference type="CDD" id="cd07377">
    <property type="entry name" value="WHTH_GntR"/>
    <property type="match status" value="1"/>
</dbReference>
<dbReference type="EMBL" id="JBHSBI010000009">
    <property type="protein sequence ID" value="MFC4009344.1"/>
    <property type="molecule type" value="Genomic_DNA"/>
</dbReference>
<dbReference type="Gene3D" id="1.10.10.10">
    <property type="entry name" value="Winged helix-like DNA-binding domain superfamily/Winged helix DNA-binding domain"/>
    <property type="match status" value="1"/>
</dbReference>
<protein>
    <submittedName>
        <fullName evidence="5">GntR family transcriptional regulator</fullName>
    </submittedName>
</protein>
<dbReference type="InterPro" id="IPR011711">
    <property type="entry name" value="GntR_C"/>
</dbReference>
<keyword evidence="3" id="KW-0804">Transcription</keyword>
<feature type="domain" description="HTH gntR-type" evidence="4">
    <location>
        <begin position="18"/>
        <end position="85"/>
    </location>
</feature>
<dbReference type="InterPro" id="IPR000524">
    <property type="entry name" value="Tscrpt_reg_HTH_GntR"/>
</dbReference>
<dbReference type="PANTHER" id="PTHR43537:SF24">
    <property type="entry name" value="GLUCONATE OPERON TRANSCRIPTIONAL REPRESSOR"/>
    <property type="match status" value="1"/>
</dbReference>
<evidence type="ECO:0000256" key="1">
    <source>
        <dbReference type="ARBA" id="ARBA00023015"/>
    </source>
</evidence>
<dbReference type="InterPro" id="IPR008920">
    <property type="entry name" value="TF_FadR/GntR_C"/>
</dbReference>
<dbReference type="Gene3D" id="1.20.120.530">
    <property type="entry name" value="GntR ligand-binding domain-like"/>
    <property type="match status" value="1"/>
</dbReference>
<evidence type="ECO:0000259" key="4">
    <source>
        <dbReference type="PROSITE" id="PS50949"/>
    </source>
</evidence>
<dbReference type="Pfam" id="PF00392">
    <property type="entry name" value="GntR"/>
    <property type="match status" value="1"/>
</dbReference>
<dbReference type="Proteomes" id="UP001595851">
    <property type="component" value="Unassembled WGS sequence"/>
</dbReference>
<dbReference type="InterPro" id="IPR036390">
    <property type="entry name" value="WH_DNA-bd_sf"/>
</dbReference>
<organism evidence="5 6">
    <name type="scientific">Nonomuraea purpurea</name>
    <dbReference type="NCBI Taxonomy" id="1849276"/>
    <lineage>
        <taxon>Bacteria</taxon>
        <taxon>Bacillati</taxon>
        <taxon>Actinomycetota</taxon>
        <taxon>Actinomycetes</taxon>
        <taxon>Streptosporangiales</taxon>
        <taxon>Streptosporangiaceae</taxon>
        <taxon>Nonomuraea</taxon>
    </lineage>
</organism>
<evidence type="ECO:0000256" key="2">
    <source>
        <dbReference type="ARBA" id="ARBA00023125"/>
    </source>
</evidence>
<proteinExistence type="predicted"/>
<evidence type="ECO:0000256" key="3">
    <source>
        <dbReference type="ARBA" id="ARBA00023163"/>
    </source>
</evidence>